<keyword evidence="4" id="KW-0547">Nucleotide-binding</keyword>
<feature type="domain" description="tRNA(Ile)-lysidine/2-thiocytidine synthase N-terminal" evidence="8">
    <location>
        <begin position="49"/>
        <end position="295"/>
    </location>
</feature>
<evidence type="ECO:0000256" key="6">
    <source>
        <dbReference type="ARBA" id="ARBA00048539"/>
    </source>
</evidence>
<sequence length="792" mass="87203">MAISQVLRHPVPGAITVPQFVASFQRIWRESSLSRGPTTRGPRLPSRLGLAVSGGADSMALAYLCREWEKTSSSSSSSSSSASSIASTGRAEEPPPPVSVTAFIVDHKAREESSREAALVAGWLREMGIKTQILPLDWSTLNPTELSAFETHARRLRFQALGHACRAAGIDALLTGHHRDDNVETTLWRLCTGARGPGLCGIPAVTGIPECHGMFGVVGSRQVEGLRSSLGPQRMSGAGGIGAVPAATSTLPILRPLLPFPKSHCLATCAAHRIPFVSDPTNFDPTLTPRNAIRSLLGKGVLPRALREESVLRLIEASQRLVRRSWEASDQLLQKCRVERFVPETGVAVVRFPGLPSVAAAAAAAAADSKEQCVPQIQALTLRRITELVSPFPDNHFALRGFERFTQRVFLSEQQQQQPPQQPQSFTLGGVMFQPLCAETEEGTSTGKQTTGTLNQHAWLLSRQPYMKNRLPVLDVDLDMSPMQVTSHAAADTDRCTSDWHLWDNRYWFRMSWKSPNRHPSPHAHHHGSRSRDPNVHPTTTTSERKKKTQAEETLHLRIRPLQKRDLKHLRRAVLDPVSDSSFVPDSPFHHPQTRSRDTNLTHQFEAESEIPTTTTTQQYPDSQSTQQVNNQHPNPGTSATPNTPLTLSHLLAHASPGPTRFTVPMLVLMRRRRRLRPGDGDGDRMSSASDGGVYTTPASASTSASTQAEEAEQHLQEEGEEEEIPLALPTLNTWLLTSRPFRQTHAQARTPAAETGAEAEAEAASIIQTLTWEWRYKMVDRAGTLRKMGWE</sequence>
<keyword evidence="2" id="KW-0436">Ligase</keyword>
<dbReference type="GO" id="GO:0005524">
    <property type="term" value="F:ATP binding"/>
    <property type="evidence" value="ECO:0007669"/>
    <property type="project" value="UniProtKB-KW"/>
</dbReference>
<comment type="catalytic activity">
    <reaction evidence="6">
        <text>cytidine(34) in tRNA(Ile2) + L-lysine + ATP = lysidine(34) in tRNA(Ile2) + AMP + diphosphate + H(+)</text>
        <dbReference type="Rhea" id="RHEA:43744"/>
        <dbReference type="Rhea" id="RHEA-COMP:10625"/>
        <dbReference type="Rhea" id="RHEA-COMP:10670"/>
        <dbReference type="ChEBI" id="CHEBI:15378"/>
        <dbReference type="ChEBI" id="CHEBI:30616"/>
        <dbReference type="ChEBI" id="CHEBI:32551"/>
        <dbReference type="ChEBI" id="CHEBI:33019"/>
        <dbReference type="ChEBI" id="CHEBI:82748"/>
        <dbReference type="ChEBI" id="CHEBI:83665"/>
        <dbReference type="ChEBI" id="CHEBI:456215"/>
        <dbReference type="EC" id="6.3.4.19"/>
    </reaction>
</comment>
<reference evidence="9 10" key="1">
    <citation type="submission" date="2016-12" db="EMBL/GenBank/DDBJ databases">
        <title>The genomes of Aspergillus section Nigri reveals drivers in fungal speciation.</title>
        <authorList>
            <consortium name="DOE Joint Genome Institute"/>
            <person name="Vesth T.C."/>
            <person name="Nybo J."/>
            <person name="Theobald S."/>
            <person name="Brandl J."/>
            <person name="Frisvad J.C."/>
            <person name="Nielsen K.F."/>
            <person name="Lyhne E.K."/>
            <person name="Kogle M.E."/>
            <person name="Kuo A."/>
            <person name="Riley R."/>
            <person name="Clum A."/>
            <person name="Nolan M."/>
            <person name="Lipzen A."/>
            <person name="Salamov A."/>
            <person name="Henrissat B."/>
            <person name="Wiebenga A."/>
            <person name="De Vries R.P."/>
            <person name="Grigoriev I.V."/>
            <person name="Mortensen U.H."/>
            <person name="Andersen M.R."/>
            <person name="Baker S.E."/>
        </authorList>
    </citation>
    <scope>NUCLEOTIDE SEQUENCE [LARGE SCALE GENOMIC DNA]</scope>
    <source>
        <strain evidence="9 10">JOP 1030-1</strain>
    </source>
</reference>
<dbReference type="OrthoDB" id="434144at2759"/>
<gene>
    <name evidence="9" type="ORF">BP01DRAFT_392481</name>
</gene>
<dbReference type="EC" id="6.3.4.19" evidence="1"/>
<dbReference type="STRING" id="1450539.A0A318ZE36"/>
<dbReference type="Pfam" id="PF01171">
    <property type="entry name" value="ATP_bind_3"/>
    <property type="match status" value="1"/>
</dbReference>
<keyword evidence="5" id="KW-0067">ATP-binding</keyword>
<evidence type="ECO:0000256" key="7">
    <source>
        <dbReference type="SAM" id="MobiDB-lite"/>
    </source>
</evidence>
<proteinExistence type="inferred from homology"/>
<dbReference type="RefSeq" id="XP_025430526.1">
    <property type="nucleotide sequence ID" value="XM_025578154.1"/>
</dbReference>
<feature type="compositionally biased region" description="Low complexity" evidence="7">
    <location>
        <begin position="578"/>
        <end position="587"/>
    </location>
</feature>
<feature type="region of interest" description="Disordered" evidence="7">
    <location>
        <begin position="578"/>
        <end position="645"/>
    </location>
</feature>
<organism evidence="9 10">
    <name type="scientific">Aspergillus saccharolyticus JOP 1030-1</name>
    <dbReference type="NCBI Taxonomy" id="1450539"/>
    <lineage>
        <taxon>Eukaryota</taxon>
        <taxon>Fungi</taxon>
        <taxon>Dikarya</taxon>
        <taxon>Ascomycota</taxon>
        <taxon>Pezizomycotina</taxon>
        <taxon>Eurotiomycetes</taxon>
        <taxon>Eurotiomycetidae</taxon>
        <taxon>Eurotiales</taxon>
        <taxon>Aspergillaceae</taxon>
        <taxon>Aspergillus</taxon>
        <taxon>Aspergillus subgen. Circumdati</taxon>
    </lineage>
</organism>
<evidence type="ECO:0000259" key="8">
    <source>
        <dbReference type="Pfam" id="PF01171"/>
    </source>
</evidence>
<feature type="compositionally biased region" description="Basic residues" evidence="7">
    <location>
        <begin position="517"/>
        <end position="529"/>
    </location>
</feature>
<dbReference type="PANTHER" id="PTHR43033:SF1">
    <property type="entry name" value="TRNA(ILE)-LYSIDINE SYNTHASE-RELATED"/>
    <property type="match status" value="1"/>
</dbReference>
<feature type="compositionally biased region" description="Polar residues" evidence="7">
    <location>
        <begin position="611"/>
        <end position="645"/>
    </location>
</feature>
<dbReference type="GeneID" id="37079383"/>
<dbReference type="InterPro" id="IPR014729">
    <property type="entry name" value="Rossmann-like_a/b/a_fold"/>
</dbReference>
<dbReference type="GO" id="GO:0008033">
    <property type="term" value="P:tRNA processing"/>
    <property type="evidence" value="ECO:0007669"/>
    <property type="project" value="UniProtKB-KW"/>
</dbReference>
<feature type="region of interest" description="Disordered" evidence="7">
    <location>
        <begin position="675"/>
        <end position="726"/>
    </location>
</feature>
<keyword evidence="10" id="KW-1185">Reference proteome</keyword>
<feature type="compositionally biased region" description="Low complexity" evidence="7">
    <location>
        <begin position="696"/>
        <end position="709"/>
    </location>
</feature>
<feature type="region of interest" description="Disordered" evidence="7">
    <location>
        <begin position="517"/>
        <end position="560"/>
    </location>
</feature>
<evidence type="ECO:0000256" key="5">
    <source>
        <dbReference type="ARBA" id="ARBA00022840"/>
    </source>
</evidence>
<protein>
    <recommendedName>
        <fullName evidence="1">tRNA(Ile)-lysidine synthetase</fullName>
        <ecNumber evidence="1">6.3.4.19</ecNumber>
    </recommendedName>
</protein>
<accession>A0A318ZE36</accession>
<evidence type="ECO:0000313" key="9">
    <source>
        <dbReference type="EMBL" id="PYH44544.1"/>
    </source>
</evidence>
<dbReference type="InterPro" id="IPR012094">
    <property type="entry name" value="tRNA_Ile_lys_synt"/>
</dbReference>
<evidence type="ECO:0000313" key="10">
    <source>
        <dbReference type="Proteomes" id="UP000248349"/>
    </source>
</evidence>
<dbReference type="InterPro" id="IPR011063">
    <property type="entry name" value="TilS/TtcA_N"/>
</dbReference>
<feature type="region of interest" description="Disordered" evidence="7">
    <location>
        <begin position="72"/>
        <end position="98"/>
    </location>
</feature>
<dbReference type="CDD" id="cd01992">
    <property type="entry name" value="TilS_N"/>
    <property type="match status" value="1"/>
</dbReference>
<evidence type="ECO:0000256" key="2">
    <source>
        <dbReference type="ARBA" id="ARBA00022598"/>
    </source>
</evidence>
<dbReference type="HAMAP" id="MF_01161">
    <property type="entry name" value="tRNA_Ile_lys_synt"/>
    <property type="match status" value="1"/>
</dbReference>
<name>A0A318ZE36_9EURO</name>
<dbReference type="GO" id="GO:0032267">
    <property type="term" value="F:tRNA(Ile)-lysidine synthase activity"/>
    <property type="evidence" value="ECO:0007669"/>
    <property type="project" value="UniProtKB-EC"/>
</dbReference>
<evidence type="ECO:0000256" key="4">
    <source>
        <dbReference type="ARBA" id="ARBA00022741"/>
    </source>
</evidence>
<keyword evidence="3" id="KW-0819">tRNA processing</keyword>
<dbReference type="Proteomes" id="UP000248349">
    <property type="component" value="Unassembled WGS sequence"/>
</dbReference>
<dbReference type="AlphaFoldDB" id="A0A318ZE36"/>
<dbReference type="SUPFAM" id="SSF52402">
    <property type="entry name" value="Adenine nucleotide alpha hydrolases-like"/>
    <property type="match status" value="1"/>
</dbReference>
<evidence type="ECO:0000256" key="3">
    <source>
        <dbReference type="ARBA" id="ARBA00022694"/>
    </source>
</evidence>
<feature type="compositionally biased region" description="Low complexity" evidence="7">
    <location>
        <begin position="72"/>
        <end position="87"/>
    </location>
</feature>
<dbReference type="EMBL" id="KZ821236">
    <property type="protein sequence ID" value="PYH44544.1"/>
    <property type="molecule type" value="Genomic_DNA"/>
</dbReference>
<dbReference type="PANTHER" id="PTHR43033">
    <property type="entry name" value="TRNA(ILE)-LYSIDINE SYNTHASE-RELATED"/>
    <property type="match status" value="1"/>
</dbReference>
<evidence type="ECO:0000256" key="1">
    <source>
        <dbReference type="ARBA" id="ARBA00013267"/>
    </source>
</evidence>
<dbReference type="InterPro" id="IPR012795">
    <property type="entry name" value="tRNA_Ile_lys_synt_N"/>
</dbReference>
<dbReference type="Gene3D" id="3.40.50.620">
    <property type="entry name" value="HUPs"/>
    <property type="match status" value="1"/>
</dbReference>